<dbReference type="InterPro" id="IPR008990">
    <property type="entry name" value="Elect_transpt_acc-like_dom_sf"/>
</dbReference>
<reference evidence="1 2" key="1">
    <citation type="submission" date="2016-06" db="EMBL/GenBank/DDBJ databases">
        <title>Genome sequence of endosymbiont of Candidatus Endolucinida thiodiazotropha.</title>
        <authorList>
            <person name="Poehlein A."/>
            <person name="Koenig S."/>
            <person name="Heiden S.E."/>
            <person name="Thuermer A."/>
            <person name="Voget S."/>
            <person name="Daniel R."/>
            <person name="Markert S."/>
            <person name="Gros O."/>
            <person name="Schweder T."/>
        </authorList>
    </citation>
    <scope>NUCLEOTIDE SEQUENCE [LARGE SCALE GENOMIC DNA]</scope>
    <source>
        <strain evidence="1 2">COS</strain>
    </source>
</reference>
<dbReference type="InterPro" id="IPR042262">
    <property type="entry name" value="CN_hydtase_beta_C"/>
</dbReference>
<gene>
    <name evidence="1" type="ORF">CODIS_18080</name>
</gene>
<evidence type="ECO:0008006" key="3">
    <source>
        <dbReference type="Google" id="ProtNLM"/>
    </source>
</evidence>
<dbReference type="EMBL" id="MARB01000008">
    <property type="protein sequence ID" value="ODJ88034.1"/>
    <property type="molecule type" value="Genomic_DNA"/>
</dbReference>
<organism evidence="1 2">
    <name type="scientific">Candidatus Thiodiazotropha endolucinida</name>
    <dbReference type="NCBI Taxonomy" id="1655433"/>
    <lineage>
        <taxon>Bacteria</taxon>
        <taxon>Pseudomonadati</taxon>
        <taxon>Pseudomonadota</taxon>
        <taxon>Gammaproteobacteria</taxon>
        <taxon>Chromatiales</taxon>
        <taxon>Sedimenticolaceae</taxon>
        <taxon>Candidatus Thiodiazotropha</taxon>
    </lineage>
</organism>
<name>A0A7Z0VM14_9GAMM</name>
<proteinExistence type="predicted"/>
<evidence type="ECO:0000313" key="2">
    <source>
        <dbReference type="Proteomes" id="UP000094769"/>
    </source>
</evidence>
<sequence>MAEINPKYFELDKEMRDRDLDESTPVSLLEDVKGKGRVWDDLCEQYGVDNPDPPWRITLEATCDMLAGGYWETFNVCKPKEERDSEEEQKHLDAVERRWEEDQLVNKYYDEVPFPERQLLALAHTLIRRGLFDEEELARRMEEIDRRLNSA</sequence>
<dbReference type="Proteomes" id="UP000094769">
    <property type="component" value="Unassembled WGS sequence"/>
</dbReference>
<accession>A0A7Z0VM14</accession>
<dbReference type="SUPFAM" id="SSF50090">
    <property type="entry name" value="Electron transport accessory proteins"/>
    <property type="match status" value="1"/>
</dbReference>
<dbReference type="AlphaFoldDB" id="A0A7Z0VM14"/>
<dbReference type="RefSeq" id="WP_083220641.1">
    <property type="nucleotide sequence ID" value="NZ_MARB01000008.1"/>
</dbReference>
<keyword evidence="2" id="KW-1185">Reference proteome</keyword>
<dbReference type="Gene3D" id="1.10.472.20">
    <property type="entry name" value="Nitrile hydratase, beta subunit"/>
    <property type="match status" value="1"/>
</dbReference>
<protein>
    <recommendedName>
        <fullName evidence="3">Nitrile hydratase beta subunit domain-containing protein</fullName>
    </recommendedName>
</protein>
<evidence type="ECO:0000313" key="1">
    <source>
        <dbReference type="EMBL" id="ODJ88034.1"/>
    </source>
</evidence>
<comment type="caution">
    <text evidence="1">The sequence shown here is derived from an EMBL/GenBank/DDBJ whole genome shotgun (WGS) entry which is preliminary data.</text>
</comment>